<dbReference type="AlphaFoldDB" id="A0AAV5TPP3"/>
<evidence type="ECO:0000313" key="2">
    <source>
        <dbReference type="Proteomes" id="UP001432027"/>
    </source>
</evidence>
<keyword evidence="2" id="KW-1185">Reference proteome</keyword>
<reference evidence="1" key="1">
    <citation type="submission" date="2023-10" db="EMBL/GenBank/DDBJ databases">
        <title>Genome assembly of Pristionchus species.</title>
        <authorList>
            <person name="Yoshida K."/>
            <person name="Sommer R.J."/>
        </authorList>
    </citation>
    <scope>NUCLEOTIDE SEQUENCE</scope>
    <source>
        <strain evidence="1">RS0144</strain>
    </source>
</reference>
<proteinExistence type="predicted"/>
<sequence length="232" mass="25694">MATLSYHYRDEDAIQTHRHGQHRARLSEATNDRVRLISRGEETVIQCTDRPVSPAKSLREDGNEMNYLDDIALLRRGYINKSSIKAPFTRPQGTSASLPYSKPRADPITLAELESRGLNVNGKVVYTIPRGTKYYSKEARESKANNTTTSQSWLSSSSDASSTASVATLINDAKKPAVKLPDNIQHLPDGTLVEKCPLGKGGVRYMIETNDRITTVQKGKRGSVIFSSLKEQ</sequence>
<dbReference type="EMBL" id="BTSX01000004">
    <property type="protein sequence ID" value="GMS96296.1"/>
    <property type="molecule type" value="Genomic_DNA"/>
</dbReference>
<organism evidence="1 2">
    <name type="scientific">Pristionchus entomophagus</name>
    <dbReference type="NCBI Taxonomy" id="358040"/>
    <lineage>
        <taxon>Eukaryota</taxon>
        <taxon>Metazoa</taxon>
        <taxon>Ecdysozoa</taxon>
        <taxon>Nematoda</taxon>
        <taxon>Chromadorea</taxon>
        <taxon>Rhabditida</taxon>
        <taxon>Rhabditina</taxon>
        <taxon>Diplogasteromorpha</taxon>
        <taxon>Diplogasteroidea</taxon>
        <taxon>Neodiplogasteridae</taxon>
        <taxon>Pristionchus</taxon>
    </lineage>
</organism>
<gene>
    <name evidence="1" type="ORF">PENTCL1PPCAC_18471</name>
</gene>
<comment type="caution">
    <text evidence="1">The sequence shown here is derived from an EMBL/GenBank/DDBJ whole genome shotgun (WGS) entry which is preliminary data.</text>
</comment>
<name>A0AAV5TPP3_9BILA</name>
<accession>A0AAV5TPP3</accession>
<dbReference type="Proteomes" id="UP001432027">
    <property type="component" value="Unassembled WGS sequence"/>
</dbReference>
<protein>
    <submittedName>
        <fullName evidence="1">Uncharacterized protein</fullName>
    </submittedName>
</protein>
<evidence type="ECO:0000313" key="1">
    <source>
        <dbReference type="EMBL" id="GMS96296.1"/>
    </source>
</evidence>